<gene>
    <name evidence="3" type="ORF">DdX_09500</name>
</gene>
<keyword evidence="2" id="KW-0812">Transmembrane</keyword>
<evidence type="ECO:0000313" key="3">
    <source>
        <dbReference type="EMBL" id="KAI1712415.1"/>
    </source>
</evidence>
<feature type="transmembrane region" description="Helical" evidence="2">
    <location>
        <begin position="125"/>
        <end position="148"/>
    </location>
</feature>
<keyword evidence="2" id="KW-1133">Transmembrane helix</keyword>
<sequence length="183" mass="19829">MPSRSSRNVENCCCSNTPQPCAARFVITTAACAPWVILVAELQIMRNYPLHMLRLVYICPALCVVAGVIATVAYCKRISWGYIIALVVNGTSLLGWIAASAWLIISSSTSSGYFAKLTAGGFTGLLFQFVLNGFVALAFEVILCYAYIDSKREARSSNSIDRPLVPETSMNTGSAENEHSNES</sequence>
<evidence type="ECO:0000256" key="1">
    <source>
        <dbReference type="SAM" id="MobiDB-lite"/>
    </source>
</evidence>
<reference evidence="3" key="1">
    <citation type="submission" date="2022-01" db="EMBL/GenBank/DDBJ databases">
        <title>Genome Sequence Resource for Two Populations of Ditylenchus destructor, the Migratory Endoparasitic Phytonematode.</title>
        <authorList>
            <person name="Zhang H."/>
            <person name="Lin R."/>
            <person name="Xie B."/>
        </authorList>
    </citation>
    <scope>NUCLEOTIDE SEQUENCE</scope>
    <source>
        <strain evidence="3">BazhouSP</strain>
    </source>
</reference>
<protein>
    <submittedName>
        <fullName evidence="3">Uncharacterized protein</fullName>
    </submittedName>
</protein>
<proteinExistence type="predicted"/>
<feature type="transmembrane region" description="Helical" evidence="2">
    <location>
        <begin position="82"/>
        <end position="105"/>
    </location>
</feature>
<evidence type="ECO:0000313" key="4">
    <source>
        <dbReference type="Proteomes" id="UP001201812"/>
    </source>
</evidence>
<name>A0AAD4N247_9BILA</name>
<accession>A0AAD4N247</accession>
<dbReference type="Proteomes" id="UP001201812">
    <property type="component" value="Unassembled WGS sequence"/>
</dbReference>
<feature type="transmembrane region" description="Helical" evidence="2">
    <location>
        <begin position="21"/>
        <end position="40"/>
    </location>
</feature>
<feature type="transmembrane region" description="Helical" evidence="2">
    <location>
        <begin position="52"/>
        <end position="75"/>
    </location>
</feature>
<dbReference type="AlphaFoldDB" id="A0AAD4N247"/>
<keyword evidence="4" id="KW-1185">Reference proteome</keyword>
<organism evidence="3 4">
    <name type="scientific">Ditylenchus destructor</name>
    <dbReference type="NCBI Taxonomy" id="166010"/>
    <lineage>
        <taxon>Eukaryota</taxon>
        <taxon>Metazoa</taxon>
        <taxon>Ecdysozoa</taxon>
        <taxon>Nematoda</taxon>
        <taxon>Chromadorea</taxon>
        <taxon>Rhabditida</taxon>
        <taxon>Tylenchina</taxon>
        <taxon>Tylenchomorpha</taxon>
        <taxon>Sphaerularioidea</taxon>
        <taxon>Anguinidae</taxon>
        <taxon>Anguininae</taxon>
        <taxon>Ditylenchus</taxon>
    </lineage>
</organism>
<evidence type="ECO:0000256" key="2">
    <source>
        <dbReference type="SAM" id="Phobius"/>
    </source>
</evidence>
<keyword evidence="2" id="KW-0472">Membrane</keyword>
<feature type="region of interest" description="Disordered" evidence="1">
    <location>
        <begin position="160"/>
        <end position="183"/>
    </location>
</feature>
<comment type="caution">
    <text evidence="3">The sequence shown here is derived from an EMBL/GenBank/DDBJ whole genome shotgun (WGS) entry which is preliminary data.</text>
</comment>
<dbReference type="EMBL" id="JAKKPZ010000018">
    <property type="protein sequence ID" value="KAI1712415.1"/>
    <property type="molecule type" value="Genomic_DNA"/>
</dbReference>